<dbReference type="InterPro" id="IPR002890">
    <property type="entry name" value="MG2"/>
</dbReference>
<feature type="non-terminal residue" evidence="4">
    <location>
        <position position="1"/>
    </location>
</feature>
<dbReference type="GO" id="GO:0004866">
    <property type="term" value="F:endopeptidase inhibitor activity"/>
    <property type="evidence" value="ECO:0007669"/>
    <property type="project" value="InterPro"/>
</dbReference>
<dbReference type="EMBL" id="GECU01007093">
    <property type="protein sequence ID" value="JAT00614.1"/>
    <property type="molecule type" value="Transcribed_RNA"/>
</dbReference>
<dbReference type="PANTHER" id="PTHR11412">
    <property type="entry name" value="MACROGLOBULIN / COMPLEMENT"/>
    <property type="match status" value="1"/>
</dbReference>
<reference evidence="4" key="1">
    <citation type="submission" date="2015-11" db="EMBL/GenBank/DDBJ databases">
        <title>De novo transcriptome assembly of four potential Pierce s Disease insect vectors from Arizona vineyards.</title>
        <authorList>
            <person name="Tassone E.E."/>
        </authorList>
    </citation>
    <scope>NUCLEOTIDE SEQUENCE</scope>
</reference>
<dbReference type="Gene3D" id="2.60.40.1930">
    <property type="match status" value="1"/>
</dbReference>
<dbReference type="PANTHER" id="PTHR11412:SF136">
    <property type="entry name" value="CD109 ANTIGEN"/>
    <property type="match status" value="1"/>
</dbReference>
<proteinExistence type="predicted"/>
<evidence type="ECO:0000313" key="4">
    <source>
        <dbReference type="EMBL" id="JAT00614.1"/>
    </source>
</evidence>
<dbReference type="Pfam" id="PF01835">
    <property type="entry name" value="MG2"/>
    <property type="match status" value="1"/>
</dbReference>
<protein>
    <recommendedName>
        <fullName evidence="3">Macroglobulin domain-containing protein</fullName>
    </recommendedName>
</protein>
<keyword evidence="1" id="KW-0732">Signal</keyword>
<organism evidence="4">
    <name type="scientific">Homalodisca liturata</name>
    <dbReference type="NCBI Taxonomy" id="320908"/>
    <lineage>
        <taxon>Eukaryota</taxon>
        <taxon>Metazoa</taxon>
        <taxon>Ecdysozoa</taxon>
        <taxon>Arthropoda</taxon>
        <taxon>Hexapoda</taxon>
        <taxon>Insecta</taxon>
        <taxon>Pterygota</taxon>
        <taxon>Neoptera</taxon>
        <taxon>Paraneoptera</taxon>
        <taxon>Hemiptera</taxon>
        <taxon>Auchenorrhyncha</taxon>
        <taxon>Membracoidea</taxon>
        <taxon>Cicadellidae</taxon>
        <taxon>Cicadellinae</taxon>
        <taxon>Proconiini</taxon>
        <taxon>Homalodisca</taxon>
    </lineage>
</organism>
<sequence length="160" mass="17508">QLDSRHHDAANVTLRLFPDASSPYNAATRPVAETNVYIQDHGIIPFMIPRDVSGNVLLQATLDGTTDVKTTSIIQVVGMVRDVIVRPMSKFYKPGETVEFWILAVDHDLGLTTDARGKVFMADPQGTKVAVWEEISLDQGVQKFSVPLSQSATPGTWTLG</sequence>
<feature type="non-terminal residue" evidence="4">
    <location>
        <position position="160"/>
    </location>
</feature>
<name>A0A1B6JP21_9HEMI</name>
<gene>
    <name evidence="4" type="ORF">g.58338</name>
</gene>
<accession>A0A1B6JP21</accession>
<dbReference type="AlphaFoldDB" id="A0A1B6JP21"/>
<evidence type="ECO:0000256" key="2">
    <source>
        <dbReference type="ARBA" id="ARBA00022966"/>
    </source>
</evidence>
<evidence type="ECO:0000259" key="3">
    <source>
        <dbReference type="Pfam" id="PF01835"/>
    </source>
</evidence>
<keyword evidence="2" id="KW-0882">Thioester bond</keyword>
<feature type="domain" description="Macroglobulin" evidence="3">
    <location>
        <begin position="92"/>
        <end position="159"/>
    </location>
</feature>
<evidence type="ECO:0000256" key="1">
    <source>
        <dbReference type="ARBA" id="ARBA00022729"/>
    </source>
</evidence>
<dbReference type="InterPro" id="IPR050473">
    <property type="entry name" value="A2M/Complement_sys"/>
</dbReference>